<reference evidence="1 2" key="1">
    <citation type="submission" date="2019-03" db="EMBL/GenBank/DDBJ databases">
        <authorList>
            <consortium name="Pathogen Informatics"/>
        </authorList>
    </citation>
    <scope>NUCLEOTIDE SEQUENCE [LARGE SCALE GENOMIC DNA]</scope>
    <source>
        <strain evidence="1 2">NCTC12126</strain>
    </source>
</reference>
<proteinExistence type="predicted"/>
<protein>
    <submittedName>
        <fullName evidence="1">Uncharacterized protein</fullName>
    </submittedName>
</protein>
<organism evidence="1 2">
    <name type="scientific">Enterobacter cancerogenus</name>
    <dbReference type="NCBI Taxonomy" id="69218"/>
    <lineage>
        <taxon>Bacteria</taxon>
        <taxon>Pseudomonadati</taxon>
        <taxon>Pseudomonadota</taxon>
        <taxon>Gammaproteobacteria</taxon>
        <taxon>Enterobacterales</taxon>
        <taxon>Enterobacteriaceae</taxon>
        <taxon>Enterobacter</taxon>
        <taxon>Enterobacter cloacae complex</taxon>
    </lineage>
</organism>
<gene>
    <name evidence="1" type="ORF">NCTC12126_01921</name>
</gene>
<dbReference type="AlphaFoldDB" id="A0A484XHL7"/>
<evidence type="ECO:0000313" key="2">
    <source>
        <dbReference type="Proteomes" id="UP000351155"/>
    </source>
</evidence>
<dbReference type="Proteomes" id="UP000351155">
    <property type="component" value="Unassembled WGS sequence"/>
</dbReference>
<dbReference type="EMBL" id="CAADIW010000010">
    <property type="protein sequence ID" value="VFS22009.1"/>
    <property type="molecule type" value="Genomic_DNA"/>
</dbReference>
<accession>A0A484XHL7</accession>
<name>A0A484XHL7_9ENTR</name>
<evidence type="ECO:0000313" key="1">
    <source>
        <dbReference type="EMBL" id="VFS22009.1"/>
    </source>
</evidence>
<sequence length="79" mass="9494">MCQKTQPARLALFLRQRVWPHFLQARLRFSAIQPLRLRLLVRQHLLDGLLKSVVARGRHVLRNIFFGHFLSFNFRWTEA</sequence>